<evidence type="ECO:0000256" key="4">
    <source>
        <dbReference type="ARBA" id="ARBA00023203"/>
    </source>
</evidence>
<dbReference type="InterPro" id="IPR037282">
    <property type="entry name" value="CapZ_alpha/beta"/>
</dbReference>
<evidence type="ECO:0000256" key="3">
    <source>
        <dbReference type="ARBA" id="ARBA00022467"/>
    </source>
</evidence>
<proteinExistence type="inferred from homology"/>
<dbReference type="PANTHER" id="PTHR10653:SF0">
    <property type="entry name" value="F-ACTIN-CAPPING PROTEIN SUBUNIT ALPHA"/>
    <property type="match status" value="1"/>
</dbReference>
<dbReference type="InterPro" id="IPR002189">
    <property type="entry name" value="CapZ_alpha"/>
</dbReference>
<dbReference type="Gene3D" id="3.90.1150.210">
    <property type="entry name" value="F-actin capping protein, beta subunit"/>
    <property type="match status" value="1"/>
</dbReference>
<protein>
    <recommendedName>
        <fullName evidence="2 6">F-actin-capping protein subunit alpha</fullName>
    </recommendedName>
</protein>
<dbReference type="AlphaFoldDB" id="A0A292PIX1"/>
<dbReference type="GO" id="GO:0051015">
    <property type="term" value="F:actin filament binding"/>
    <property type="evidence" value="ECO:0007669"/>
    <property type="project" value="TreeGrafter"/>
</dbReference>
<dbReference type="PROSITE" id="PS00749">
    <property type="entry name" value="F_ACTIN_CAPPING_A_2"/>
    <property type="match status" value="1"/>
</dbReference>
<sequence>MSVAETIETASSFVLDAPPGELQDVIADIKTLVNDDPAVLDGVTPAMEKYNKEQLITTKLPGSSEQVIISEHNCLPDGRFFDVGSLRSFEFDHVKQKALNPQSWVLESRNAELIKALLRDVAPHVKEHYPSSPAFGVYPIQGDAAAAVVIVGNKYSPSNYWNGRWRSTYTYTPSTTELTGTIQVDVHYYEDGNVRLLTTKPVRVSLNSGTSAEIVKTIASHEKKYQEELSRAFGALSEGAFKNLRRQLPINRQRIDWEKIANYRLGQEIGGGRSVTK</sequence>
<gene>
    <name evidence="7" type="ORF">GSTUAT00008900001</name>
</gene>
<dbReference type="InterPro" id="IPR042489">
    <property type="entry name" value="CapZ_alpha_1"/>
</dbReference>
<dbReference type="InterPro" id="IPR042276">
    <property type="entry name" value="CapZ_alpha/beta_2"/>
</dbReference>
<dbReference type="GO" id="GO:0030036">
    <property type="term" value="P:actin cytoskeleton organization"/>
    <property type="evidence" value="ECO:0007669"/>
    <property type="project" value="TreeGrafter"/>
</dbReference>
<dbReference type="PRINTS" id="PR00191">
    <property type="entry name" value="FACTINCAPA"/>
</dbReference>
<comment type="subunit">
    <text evidence="6">Heterodimer of an alpha and a beta subunit.</text>
</comment>
<dbReference type="PROSITE" id="PS00748">
    <property type="entry name" value="F_ACTIN_CAPPING_A_1"/>
    <property type="match status" value="1"/>
</dbReference>
<reference evidence="7" key="1">
    <citation type="submission" date="2015-10" db="EMBL/GenBank/DDBJ databases">
        <authorList>
            <person name="Regsiter A."/>
            <person name="william w."/>
        </authorList>
    </citation>
    <scope>NUCLEOTIDE SEQUENCE</scope>
    <source>
        <strain evidence="7">Montdore</strain>
    </source>
</reference>
<evidence type="ECO:0000313" key="7">
    <source>
        <dbReference type="EMBL" id="CUS07014.1"/>
    </source>
</evidence>
<dbReference type="FunFam" id="3.90.1150.210:FF:000003">
    <property type="entry name" value="F-actin-capping protein subunit alpha"/>
    <property type="match status" value="1"/>
</dbReference>
<dbReference type="Pfam" id="PF01267">
    <property type="entry name" value="F-actin_cap_A"/>
    <property type="match status" value="1"/>
</dbReference>
<dbReference type="InterPro" id="IPR017865">
    <property type="entry name" value="F-actin_cap_asu_CS"/>
</dbReference>
<dbReference type="SUPFAM" id="SSF90096">
    <property type="entry name" value="Subunits of heterodimeric actin filament capping protein Capz"/>
    <property type="match status" value="1"/>
</dbReference>
<evidence type="ECO:0000256" key="6">
    <source>
        <dbReference type="RuleBase" id="RU365077"/>
    </source>
</evidence>
<evidence type="ECO:0000256" key="1">
    <source>
        <dbReference type="ARBA" id="ARBA00010479"/>
    </source>
</evidence>
<name>A0A292PIX1_9PEZI</name>
<dbReference type="PANTHER" id="PTHR10653">
    <property type="entry name" value="F-ACTIN-CAPPING PROTEIN SUBUNIT ALPHA"/>
    <property type="match status" value="1"/>
</dbReference>
<dbReference type="GO" id="GO:0008290">
    <property type="term" value="C:F-actin capping protein complex"/>
    <property type="evidence" value="ECO:0007669"/>
    <property type="project" value="UniProtKB-UniRule"/>
</dbReference>
<keyword evidence="8" id="KW-1185">Reference proteome</keyword>
<keyword evidence="3 6" id="KW-0117">Actin capping</keyword>
<organism evidence="7 8">
    <name type="scientific">Tuber aestivum</name>
    <name type="common">summer truffle</name>
    <dbReference type="NCBI Taxonomy" id="59557"/>
    <lineage>
        <taxon>Eukaryota</taxon>
        <taxon>Fungi</taxon>
        <taxon>Dikarya</taxon>
        <taxon>Ascomycota</taxon>
        <taxon>Pezizomycotina</taxon>
        <taxon>Pezizomycetes</taxon>
        <taxon>Pezizales</taxon>
        <taxon>Tuberaceae</taxon>
        <taxon>Tuber</taxon>
    </lineage>
</organism>
<evidence type="ECO:0000313" key="8">
    <source>
        <dbReference type="Proteomes" id="UP001412239"/>
    </source>
</evidence>
<keyword evidence="4 6" id="KW-0009">Actin-binding</keyword>
<dbReference type="GO" id="GO:0051016">
    <property type="term" value="P:barbed-end actin filament capping"/>
    <property type="evidence" value="ECO:0007669"/>
    <property type="project" value="UniProtKB-UniRule"/>
</dbReference>
<dbReference type="Gene3D" id="3.30.1140.60">
    <property type="entry name" value="F-actin capping protein, alpha subunit"/>
    <property type="match status" value="1"/>
</dbReference>
<dbReference type="EMBL" id="LN891265">
    <property type="protein sequence ID" value="CUS07014.1"/>
    <property type="molecule type" value="Genomic_DNA"/>
</dbReference>
<dbReference type="GO" id="GO:0030479">
    <property type="term" value="C:actin cortical patch"/>
    <property type="evidence" value="ECO:0007669"/>
    <property type="project" value="TreeGrafter"/>
</dbReference>
<evidence type="ECO:0000256" key="5">
    <source>
        <dbReference type="ARBA" id="ARBA00025389"/>
    </source>
</evidence>
<comment type="similarity">
    <text evidence="1 6">Belongs to the F-actin-capping protein alpha subunit family.</text>
</comment>
<evidence type="ECO:0000256" key="2">
    <source>
        <dbReference type="ARBA" id="ARBA00014038"/>
    </source>
</evidence>
<dbReference type="Proteomes" id="UP001412239">
    <property type="component" value="Unassembled WGS sequence"/>
</dbReference>
<accession>A0A292PIX1</accession>
<comment type="function">
    <text evidence="5 6">F-actin-capping proteins bind in a Ca(2+)-independent manner to the fast growing ends of actin filaments (barbed end) thereby blocking the exchange of subunits at these ends. Unlike other capping proteins (such as gelsolin and severin), these proteins do not sever actin filaments.</text>
</comment>